<gene>
    <name evidence="5" type="ORF">P3W55_14985</name>
</gene>
<evidence type="ECO:0000256" key="3">
    <source>
        <dbReference type="ARBA" id="ARBA00023163"/>
    </source>
</evidence>
<dbReference type="Gene3D" id="1.10.10.10">
    <property type="entry name" value="Winged helix-like DNA-binding domain superfamily/Winged helix DNA-binding domain"/>
    <property type="match status" value="1"/>
</dbReference>
<name>A0AAW6P626_9PSED</name>
<dbReference type="Pfam" id="PF07729">
    <property type="entry name" value="FCD"/>
    <property type="match status" value="1"/>
</dbReference>
<dbReference type="InterPro" id="IPR011711">
    <property type="entry name" value="GntR_C"/>
</dbReference>
<evidence type="ECO:0000259" key="4">
    <source>
        <dbReference type="SMART" id="SM00895"/>
    </source>
</evidence>
<dbReference type="PANTHER" id="PTHR43537">
    <property type="entry name" value="TRANSCRIPTIONAL REGULATOR, GNTR FAMILY"/>
    <property type="match status" value="1"/>
</dbReference>
<dbReference type="SMART" id="SM00895">
    <property type="entry name" value="FCD"/>
    <property type="match status" value="1"/>
</dbReference>
<dbReference type="InterPro" id="IPR036388">
    <property type="entry name" value="WH-like_DNA-bd_sf"/>
</dbReference>
<organism evidence="5 6">
    <name type="scientific">Pseudomonas citronellolis</name>
    <dbReference type="NCBI Taxonomy" id="53408"/>
    <lineage>
        <taxon>Bacteria</taxon>
        <taxon>Pseudomonadati</taxon>
        <taxon>Pseudomonadota</taxon>
        <taxon>Gammaproteobacteria</taxon>
        <taxon>Pseudomonadales</taxon>
        <taxon>Pseudomonadaceae</taxon>
        <taxon>Pseudomonas</taxon>
    </lineage>
</organism>
<dbReference type="EMBL" id="JARJLR010000246">
    <property type="protein sequence ID" value="MDF3843015.1"/>
    <property type="molecule type" value="Genomic_DNA"/>
</dbReference>
<dbReference type="Proteomes" id="UP001220662">
    <property type="component" value="Unassembled WGS sequence"/>
</dbReference>
<sequence length="233" mass="25609">MRRAEQALRSRILQCDDGAFLGSEAQLIESLGVSRPTFRQVAKLLERDLLMEIRRGVGGGYYARNPSIQAVAQAASVFLQFEKSTLSHATVAASQLSRELVRLAAQCAEDELRQRLQRFLDADRLAPAQGQPVATFIEAELQFVETLAAMAGNPVLKLLITILYKFATPAVGGVIFDDPVFMQVSRGTRIATAEAILAGDVELAMLMFRRHMDAQYGQLKKLRGDAGLDVPLF</sequence>
<evidence type="ECO:0000313" key="6">
    <source>
        <dbReference type="Proteomes" id="UP001220662"/>
    </source>
</evidence>
<reference evidence="5" key="1">
    <citation type="submission" date="2023-03" db="EMBL/GenBank/DDBJ databases">
        <title>Draft assemblies of triclosan tolerant bacteria isolated from returned activated sludge.</title>
        <authorList>
            <person name="Van Hamelsveld S."/>
        </authorList>
    </citation>
    <scope>NUCLEOTIDE SEQUENCE</scope>
    <source>
        <strain evidence="5">GW210015_S63</strain>
    </source>
</reference>
<comment type="caution">
    <text evidence="5">The sequence shown here is derived from an EMBL/GenBank/DDBJ whole genome shotgun (WGS) entry which is preliminary data.</text>
</comment>
<keyword evidence="3" id="KW-0804">Transcription</keyword>
<protein>
    <submittedName>
        <fullName evidence="5">FCD domain-containing protein</fullName>
    </submittedName>
</protein>
<keyword evidence="2" id="KW-0238">DNA-binding</keyword>
<keyword evidence="1" id="KW-0805">Transcription regulation</keyword>
<dbReference type="InterPro" id="IPR008920">
    <property type="entry name" value="TF_FadR/GntR_C"/>
</dbReference>
<evidence type="ECO:0000313" key="5">
    <source>
        <dbReference type="EMBL" id="MDF3843015.1"/>
    </source>
</evidence>
<dbReference type="AlphaFoldDB" id="A0AAW6P626"/>
<feature type="domain" description="GntR C-terminal" evidence="4">
    <location>
        <begin position="88"/>
        <end position="214"/>
    </location>
</feature>
<evidence type="ECO:0000256" key="2">
    <source>
        <dbReference type="ARBA" id="ARBA00023125"/>
    </source>
</evidence>
<dbReference type="PANTHER" id="PTHR43537:SF45">
    <property type="entry name" value="GNTR FAMILY REGULATORY PROTEIN"/>
    <property type="match status" value="1"/>
</dbReference>
<dbReference type="InterPro" id="IPR036390">
    <property type="entry name" value="WH_DNA-bd_sf"/>
</dbReference>
<dbReference type="GO" id="GO:0003677">
    <property type="term" value="F:DNA binding"/>
    <property type="evidence" value="ECO:0007669"/>
    <property type="project" value="UniProtKB-KW"/>
</dbReference>
<dbReference type="RefSeq" id="WP_276214868.1">
    <property type="nucleotide sequence ID" value="NZ_JARJLR010000246.1"/>
</dbReference>
<dbReference type="SUPFAM" id="SSF46785">
    <property type="entry name" value="Winged helix' DNA-binding domain"/>
    <property type="match status" value="1"/>
</dbReference>
<dbReference type="SUPFAM" id="SSF48008">
    <property type="entry name" value="GntR ligand-binding domain-like"/>
    <property type="match status" value="1"/>
</dbReference>
<proteinExistence type="predicted"/>
<accession>A0AAW6P626</accession>
<dbReference type="Gene3D" id="1.20.120.530">
    <property type="entry name" value="GntR ligand-binding domain-like"/>
    <property type="match status" value="1"/>
</dbReference>
<evidence type="ECO:0000256" key="1">
    <source>
        <dbReference type="ARBA" id="ARBA00023015"/>
    </source>
</evidence>